<feature type="region of interest" description="Disordered" evidence="2">
    <location>
        <begin position="604"/>
        <end position="627"/>
    </location>
</feature>
<dbReference type="InterPro" id="IPR050180">
    <property type="entry name" value="RNR_Ribonuclease"/>
</dbReference>
<feature type="compositionally biased region" description="Polar residues" evidence="2">
    <location>
        <begin position="618"/>
        <end position="627"/>
    </location>
</feature>
<dbReference type="InterPro" id="IPR012340">
    <property type="entry name" value="NA-bd_OB-fold"/>
</dbReference>
<dbReference type="InterPro" id="IPR022966">
    <property type="entry name" value="RNase_II/R_CS"/>
</dbReference>
<sequence>MRWFVWSTFLHHRRKPASFSFRSAYNVNNEVLTCSPSGYRTFYSLSTVYCSYNNNARWINQRMRYKPHSAGRNNFDTDTLLKNGHLIQAKLYGITKSCAYVINPYDGQRIYIYHDNRCDALDGDIVLVRLLPINEWRVTGIENSEMLDRNVSEKEAISSEIDQSSEVTDTSAFDSPLDPVIESDVAVSTALMDQTLSAPMEFKKYWFYSVKQVIKGFEHISDNSTLDILKDLDLSHTPSAACPLPCPNLVRVGVVKKVVKSNPSNEKILGRLAFYPNFITRGFENTEPLKVLPSGNTFRCVLLPHSNRYPPVKLDSSTIPSDAMKNVQLGLENSYVCRITNWDTKSKYPMGVIEEHLGNLDELERETKSILIEYGIKEEQFTSEDLKGLPINPCDFKIPESEYKKRKDFRSHCVMTIDPASAKDFDDALHIQQLNNGLYEVGIHVADVSYFVYPNSPLDRRAADSTTSVYLVQRVIPMLPPILSQHLCSLIPNEDRLAFSMLLTVKENGEIIDEWFGRSIIRSRCRLTYDEAWSIIQMADSNSPVEKNSSLIDILPKPEAPFTFQDLQNSLSALHKIAQNLRNSRIQNGALSLEKVELNFNLPEPLPNPTSSSSSSSTKTLEATEQVSENIAPESSGTLWPQGFSVKVRNPAHYLIEEWMIVANQAVARFLFGHFVKKLKTFPSLSFPGVYKTRQRWFGAMLRNHPKPNEKKFEQLIQIAKSNDIDLDVSNSASLSHSIKKLVESLAGKDCNNESLLLNLTCSLSYMTYVRLSVALYFNLDSIYNILSKRYQGKNLLENITSDKQFLQMLSFNPQSIVNESSKNLLNYTWHYGLSIPLYTHFTSPIRRYADLIVHRQLAGLLNCDDSFYPELKATFSPRSKYTWIDKYSSGNHKQKSSEIDLLAAWCNDRRLKARRAGEASQRLFLTACLRDCGPLYENGIVMDLSFNKIKILITSFGLVIDTEVKQFLKNVFKWSFDKMPYANGMEKDVTNNNEKRNHNGNRSIAEVSRSITVTWDDSVTDFVQNSNQSKISILSVLPCRVFCLPNTLIPRVELVEPNLISSQDVQK</sequence>
<comment type="similarity">
    <text evidence="1">Belongs to the RNR ribonuclease family.</text>
</comment>
<evidence type="ECO:0000256" key="2">
    <source>
        <dbReference type="SAM" id="MobiDB-lite"/>
    </source>
</evidence>
<dbReference type="Pfam" id="PF00773">
    <property type="entry name" value="RNB"/>
    <property type="match status" value="1"/>
</dbReference>
<dbReference type="GO" id="GO:0006402">
    <property type="term" value="P:mRNA catabolic process"/>
    <property type="evidence" value="ECO:0007669"/>
    <property type="project" value="TreeGrafter"/>
</dbReference>
<protein>
    <recommendedName>
        <fullName evidence="3">RNB domain-containing protein</fullName>
    </recommendedName>
</protein>
<feature type="compositionally biased region" description="Low complexity" evidence="2">
    <location>
        <begin position="604"/>
        <end position="617"/>
    </location>
</feature>
<dbReference type="GO" id="GO:0000175">
    <property type="term" value="F:3'-5'-RNA exonuclease activity"/>
    <property type="evidence" value="ECO:0007669"/>
    <property type="project" value="TreeGrafter"/>
</dbReference>
<dbReference type="InterPro" id="IPR041505">
    <property type="entry name" value="Dis3_CSD2"/>
</dbReference>
<dbReference type="Gene3D" id="2.40.50.700">
    <property type="match status" value="1"/>
</dbReference>
<accession>A0AA85JZ80</accession>
<reference evidence="5" key="2">
    <citation type="submission" date="2023-11" db="UniProtKB">
        <authorList>
            <consortium name="WormBaseParasite"/>
        </authorList>
    </citation>
    <scope>IDENTIFICATION</scope>
</reference>
<feature type="domain" description="RNB" evidence="3">
    <location>
        <begin position="406"/>
        <end position="864"/>
    </location>
</feature>
<dbReference type="Pfam" id="PF17849">
    <property type="entry name" value="OB_Dis3"/>
    <property type="match status" value="1"/>
</dbReference>
<organism evidence="4 5">
    <name type="scientific">Trichobilharzia regenti</name>
    <name type="common">Nasal bird schistosome</name>
    <dbReference type="NCBI Taxonomy" id="157069"/>
    <lineage>
        <taxon>Eukaryota</taxon>
        <taxon>Metazoa</taxon>
        <taxon>Spiralia</taxon>
        <taxon>Lophotrochozoa</taxon>
        <taxon>Platyhelminthes</taxon>
        <taxon>Trematoda</taxon>
        <taxon>Digenea</taxon>
        <taxon>Strigeidida</taxon>
        <taxon>Schistosomatoidea</taxon>
        <taxon>Schistosomatidae</taxon>
        <taxon>Trichobilharzia</taxon>
    </lineage>
</organism>
<dbReference type="PANTHER" id="PTHR23355">
    <property type="entry name" value="RIBONUCLEASE"/>
    <property type="match status" value="1"/>
</dbReference>
<dbReference type="SMART" id="SM00955">
    <property type="entry name" value="RNB"/>
    <property type="match status" value="1"/>
</dbReference>
<reference evidence="4" key="1">
    <citation type="submission" date="2022-06" db="EMBL/GenBank/DDBJ databases">
        <authorList>
            <person name="Berger JAMES D."/>
            <person name="Berger JAMES D."/>
        </authorList>
    </citation>
    <scope>NUCLEOTIDE SEQUENCE [LARGE SCALE GENOMIC DNA]</scope>
</reference>
<dbReference type="SUPFAM" id="SSF50249">
    <property type="entry name" value="Nucleic acid-binding proteins"/>
    <property type="match status" value="2"/>
</dbReference>
<dbReference type="InterPro" id="IPR001900">
    <property type="entry name" value="RNase_II/R"/>
</dbReference>
<evidence type="ECO:0000313" key="4">
    <source>
        <dbReference type="Proteomes" id="UP000050795"/>
    </source>
</evidence>
<evidence type="ECO:0000313" key="5">
    <source>
        <dbReference type="WBParaSite" id="TREG1_51840.1"/>
    </source>
</evidence>
<dbReference type="GO" id="GO:0003723">
    <property type="term" value="F:RNA binding"/>
    <property type="evidence" value="ECO:0007669"/>
    <property type="project" value="InterPro"/>
</dbReference>
<proteinExistence type="inferred from homology"/>
<evidence type="ECO:0000259" key="3">
    <source>
        <dbReference type="SMART" id="SM00955"/>
    </source>
</evidence>
<dbReference type="GO" id="GO:0000932">
    <property type="term" value="C:P-body"/>
    <property type="evidence" value="ECO:0007669"/>
    <property type="project" value="TreeGrafter"/>
</dbReference>
<evidence type="ECO:0000256" key="1">
    <source>
        <dbReference type="RuleBase" id="RU003901"/>
    </source>
</evidence>
<dbReference type="Gene3D" id="2.40.50.690">
    <property type="match status" value="1"/>
</dbReference>
<dbReference type="WBParaSite" id="TREG1_51840.1">
    <property type="protein sequence ID" value="TREG1_51840.1"/>
    <property type="gene ID" value="TREG1_51840"/>
</dbReference>
<dbReference type="PROSITE" id="PS01175">
    <property type="entry name" value="RIBONUCLEASE_II"/>
    <property type="match status" value="1"/>
</dbReference>
<dbReference type="PANTHER" id="PTHR23355:SF9">
    <property type="entry name" value="DIS3-LIKE EXONUCLEASE 2"/>
    <property type="match status" value="1"/>
</dbReference>
<dbReference type="Proteomes" id="UP000050795">
    <property type="component" value="Unassembled WGS sequence"/>
</dbReference>
<keyword evidence="4" id="KW-1185">Reference proteome</keyword>
<dbReference type="AlphaFoldDB" id="A0AA85JZ80"/>
<name>A0AA85JZ80_TRIRE</name>